<dbReference type="Proteomes" id="UP000187203">
    <property type="component" value="Unassembled WGS sequence"/>
</dbReference>
<sequence length="139" mass="15542">MAISTRCFLNFPPPTRSLDVSPSNNKATQFAWPRDDKWRKQCLLGVACMVIGLQTCNMTNNDAIAEEALIVIESNSRTARWSDKRTCPPWTANSLETIVPENLPRPSAKRRWESTGLSKAAPAAKETTIRKIRTGCFSM</sequence>
<accession>A0A1R3IDA3</accession>
<dbReference type="PANTHER" id="PTHR37210:SF2">
    <property type="entry name" value="PROTEIN CHLOROPLAST VESICULATION"/>
    <property type="match status" value="1"/>
</dbReference>
<dbReference type="AlphaFoldDB" id="A0A1R3IDA3"/>
<keyword evidence="2" id="KW-1185">Reference proteome</keyword>
<dbReference type="PANTHER" id="PTHR37210">
    <property type="entry name" value="EXPRESSED PROTEIN"/>
    <property type="match status" value="1"/>
</dbReference>
<dbReference type="OrthoDB" id="1892100at2759"/>
<reference evidence="2" key="1">
    <citation type="submission" date="2013-09" db="EMBL/GenBank/DDBJ databases">
        <title>Corchorus olitorius genome sequencing.</title>
        <authorList>
            <person name="Alam M."/>
            <person name="Haque M.S."/>
            <person name="Islam M.S."/>
            <person name="Emdad E.M."/>
            <person name="Islam M.M."/>
            <person name="Ahmed B."/>
            <person name="Halim A."/>
            <person name="Hossen Q.M.M."/>
            <person name="Hossain M.Z."/>
            <person name="Ahmed R."/>
            <person name="Khan M.M."/>
            <person name="Islam R."/>
            <person name="Rashid M.M."/>
            <person name="Khan S.A."/>
            <person name="Rahman M.S."/>
            <person name="Alam M."/>
            <person name="Yahiya A.S."/>
            <person name="Khan M.S."/>
            <person name="Azam M.S."/>
            <person name="Haque T."/>
            <person name="Lashkar M.Z.H."/>
            <person name="Akhand A.I."/>
            <person name="Morshed G."/>
            <person name="Roy S."/>
            <person name="Uddin K.S."/>
            <person name="Rabeya T."/>
            <person name="Hossain A.S."/>
            <person name="Chowdhury A."/>
            <person name="Snigdha A.R."/>
            <person name="Mortoza M.S."/>
            <person name="Matin S.A."/>
            <person name="Hoque S.M.E."/>
            <person name="Islam M.K."/>
            <person name="Roy D.K."/>
            <person name="Haider R."/>
            <person name="Moosa M.M."/>
            <person name="Elias S.M."/>
            <person name="Hasan A.M."/>
            <person name="Jahan S."/>
            <person name="Shafiuddin M."/>
            <person name="Mahmood N."/>
            <person name="Shommy N.S."/>
        </authorList>
    </citation>
    <scope>NUCLEOTIDE SEQUENCE [LARGE SCALE GENOMIC DNA]</scope>
    <source>
        <strain evidence="2">cv. O-4</strain>
    </source>
</reference>
<proteinExistence type="predicted"/>
<comment type="caution">
    <text evidence="1">The sequence shown here is derived from an EMBL/GenBank/DDBJ whole genome shotgun (WGS) entry which is preliminary data.</text>
</comment>
<dbReference type="EMBL" id="AWUE01018419">
    <property type="protein sequence ID" value="OMO80586.1"/>
    <property type="molecule type" value="Genomic_DNA"/>
</dbReference>
<protein>
    <submittedName>
        <fullName evidence="1">Uncharacterized protein</fullName>
    </submittedName>
</protein>
<name>A0A1R3IDA3_9ROSI</name>
<organism evidence="1 2">
    <name type="scientific">Corchorus olitorius</name>
    <dbReference type="NCBI Taxonomy" id="93759"/>
    <lineage>
        <taxon>Eukaryota</taxon>
        <taxon>Viridiplantae</taxon>
        <taxon>Streptophyta</taxon>
        <taxon>Embryophyta</taxon>
        <taxon>Tracheophyta</taxon>
        <taxon>Spermatophyta</taxon>
        <taxon>Magnoliopsida</taxon>
        <taxon>eudicotyledons</taxon>
        <taxon>Gunneridae</taxon>
        <taxon>Pentapetalae</taxon>
        <taxon>rosids</taxon>
        <taxon>malvids</taxon>
        <taxon>Malvales</taxon>
        <taxon>Malvaceae</taxon>
        <taxon>Grewioideae</taxon>
        <taxon>Apeibeae</taxon>
        <taxon>Corchorus</taxon>
    </lineage>
</organism>
<evidence type="ECO:0000313" key="1">
    <source>
        <dbReference type="EMBL" id="OMO80586.1"/>
    </source>
</evidence>
<gene>
    <name evidence="1" type="ORF">COLO4_24027</name>
</gene>
<dbReference type="STRING" id="93759.A0A1R3IDA3"/>
<dbReference type="InterPro" id="IPR053350">
    <property type="entry name" value="CV_Inducer"/>
</dbReference>
<evidence type="ECO:0000313" key="2">
    <source>
        <dbReference type="Proteomes" id="UP000187203"/>
    </source>
</evidence>